<organism evidence="2 3">
    <name type="scientific">Lasallia pustulata</name>
    <dbReference type="NCBI Taxonomy" id="136370"/>
    <lineage>
        <taxon>Eukaryota</taxon>
        <taxon>Fungi</taxon>
        <taxon>Dikarya</taxon>
        <taxon>Ascomycota</taxon>
        <taxon>Pezizomycotina</taxon>
        <taxon>Lecanoromycetes</taxon>
        <taxon>OSLEUM clade</taxon>
        <taxon>Umbilicariomycetidae</taxon>
        <taxon>Umbilicariales</taxon>
        <taxon>Umbilicariaceae</taxon>
        <taxon>Lasallia</taxon>
    </lineage>
</organism>
<dbReference type="EMBL" id="VXIT01000014">
    <property type="protein sequence ID" value="KAA6408339.1"/>
    <property type="molecule type" value="Genomic_DNA"/>
</dbReference>
<feature type="signal peptide" evidence="1">
    <location>
        <begin position="1"/>
        <end position="21"/>
    </location>
</feature>
<proteinExistence type="predicted"/>
<dbReference type="Proteomes" id="UP000324767">
    <property type="component" value="Unassembled WGS sequence"/>
</dbReference>
<dbReference type="AlphaFoldDB" id="A0A5M8PG55"/>
<keyword evidence="1" id="KW-0732">Signal</keyword>
<evidence type="ECO:0000313" key="2">
    <source>
        <dbReference type="EMBL" id="KAA6408339.1"/>
    </source>
</evidence>
<protein>
    <submittedName>
        <fullName evidence="2">Uncharacterized protein</fullName>
    </submittedName>
</protein>
<evidence type="ECO:0000256" key="1">
    <source>
        <dbReference type="SAM" id="SignalP"/>
    </source>
</evidence>
<gene>
    <name evidence="2" type="ORF">FRX48_08081</name>
</gene>
<accession>A0A5M8PG55</accession>
<comment type="caution">
    <text evidence="2">The sequence shown here is derived from an EMBL/GenBank/DDBJ whole genome shotgun (WGS) entry which is preliminary data.</text>
</comment>
<evidence type="ECO:0000313" key="3">
    <source>
        <dbReference type="Proteomes" id="UP000324767"/>
    </source>
</evidence>
<name>A0A5M8PG55_9LECA</name>
<reference evidence="2 3" key="1">
    <citation type="submission" date="2019-09" db="EMBL/GenBank/DDBJ databases">
        <title>The hologenome of the rock-dwelling lichen Lasallia pustulata.</title>
        <authorList>
            <person name="Greshake Tzovaras B."/>
            <person name="Segers F."/>
            <person name="Bicker A."/>
            <person name="Dal Grande F."/>
            <person name="Otte J."/>
            <person name="Hankeln T."/>
            <person name="Schmitt I."/>
            <person name="Ebersberger I."/>
        </authorList>
    </citation>
    <scope>NUCLEOTIDE SEQUENCE [LARGE SCALE GENOMIC DNA]</scope>
    <source>
        <strain evidence="2">A1-1</strain>
    </source>
</reference>
<feature type="chain" id="PRO_5024404786" evidence="1">
    <location>
        <begin position="22"/>
        <end position="168"/>
    </location>
</feature>
<sequence length="168" mass="18362">MSTFRLFLSFLLSLSTRLSIALPTSSSAFSPLTPRTLYCANAPTVQAGSLFSRALPLPHPPSKRNPAYPYCAQNTRTYIVGTLFAPYLPWTSPASVAVADLLIDAEKFVTHHLQTEGDGLLAGGRFDWPGGHNLMLRAWNANNHQLTERVVQVGGVREGVLGIREKDL</sequence>